<dbReference type="GO" id="GO:0010181">
    <property type="term" value="F:FMN binding"/>
    <property type="evidence" value="ECO:0007669"/>
    <property type="project" value="InterPro"/>
</dbReference>
<keyword evidence="3" id="KW-1185">Reference proteome</keyword>
<organism evidence="2 3">
    <name type="scientific">Saccharomonospora glauca K62</name>
    <dbReference type="NCBI Taxonomy" id="928724"/>
    <lineage>
        <taxon>Bacteria</taxon>
        <taxon>Bacillati</taxon>
        <taxon>Actinomycetota</taxon>
        <taxon>Actinomycetes</taxon>
        <taxon>Pseudonocardiales</taxon>
        <taxon>Pseudonocardiaceae</taxon>
        <taxon>Saccharomonospora</taxon>
    </lineage>
</organism>
<dbReference type="InterPro" id="IPR008254">
    <property type="entry name" value="Flavodoxin/NO_synth"/>
</dbReference>
<dbReference type="InterPro" id="IPR001226">
    <property type="entry name" value="Flavodoxin_CS"/>
</dbReference>
<dbReference type="InterPro" id="IPR029039">
    <property type="entry name" value="Flavoprotein-like_sf"/>
</dbReference>
<dbReference type="Proteomes" id="UP000005087">
    <property type="component" value="Chromosome"/>
</dbReference>
<dbReference type="HOGENOM" id="CLU_132523_0_0_11"/>
<feature type="domain" description="Flavodoxin-like" evidence="1">
    <location>
        <begin position="3"/>
        <end position="165"/>
    </location>
</feature>
<sequence>MRALLVYESMFGNTRAVAEAVAEGLRRHGDVELVEVGDAPDAVEDVELLVIGAPTHAFGMSRPTTRDDAAQRARAVGTSLVSRREGVREWVARVRLPAPIGLAVFDTKVARPRLPGSAAKGIVKLLRGAPVDLLAVPRHFLVVDTLGPLVDGETERAREWGTALARHVPAR</sequence>
<dbReference type="SUPFAM" id="SSF52218">
    <property type="entry name" value="Flavoproteins"/>
    <property type="match status" value="1"/>
</dbReference>
<evidence type="ECO:0000313" key="3">
    <source>
        <dbReference type="Proteomes" id="UP000005087"/>
    </source>
</evidence>
<dbReference type="OrthoDB" id="3253043at2"/>
<dbReference type="STRING" id="928724.SacglDRAFT_01933"/>
<dbReference type="EMBL" id="CM001484">
    <property type="protein sequence ID" value="EIE98842.1"/>
    <property type="molecule type" value="Genomic_DNA"/>
</dbReference>
<dbReference type="Pfam" id="PF00258">
    <property type="entry name" value="Flavodoxin_1"/>
    <property type="match status" value="1"/>
</dbReference>
<name>I1D1L8_9PSEU</name>
<dbReference type="PROSITE" id="PS50902">
    <property type="entry name" value="FLAVODOXIN_LIKE"/>
    <property type="match status" value="1"/>
</dbReference>
<evidence type="ECO:0000313" key="2">
    <source>
        <dbReference type="EMBL" id="EIE98842.1"/>
    </source>
</evidence>
<proteinExistence type="predicted"/>
<dbReference type="Gene3D" id="3.40.50.360">
    <property type="match status" value="1"/>
</dbReference>
<dbReference type="GO" id="GO:0009055">
    <property type="term" value="F:electron transfer activity"/>
    <property type="evidence" value="ECO:0007669"/>
    <property type="project" value="InterPro"/>
</dbReference>
<reference evidence="2 3" key="1">
    <citation type="submission" date="2011-09" db="EMBL/GenBank/DDBJ databases">
        <authorList>
            <consortium name="US DOE Joint Genome Institute (JGI-PGF)"/>
            <person name="Lucas S."/>
            <person name="Han J."/>
            <person name="Lapidus A."/>
            <person name="Cheng J.-F."/>
            <person name="Goodwin L."/>
            <person name="Pitluck S."/>
            <person name="Peters L."/>
            <person name="Land M.L."/>
            <person name="Hauser L."/>
            <person name="Brambilla E."/>
            <person name="Klenk H.-P."/>
            <person name="Woyke T.J."/>
        </authorList>
    </citation>
    <scope>NUCLEOTIDE SEQUENCE [LARGE SCALE GENOMIC DNA]</scope>
    <source>
        <strain evidence="2 3">K62</strain>
    </source>
</reference>
<accession>I1D1L8</accession>
<gene>
    <name evidence="2" type="ORF">SacglDRAFT_01933</name>
</gene>
<dbReference type="PROSITE" id="PS00201">
    <property type="entry name" value="FLAVODOXIN"/>
    <property type="match status" value="1"/>
</dbReference>
<dbReference type="eggNOG" id="COG0716">
    <property type="taxonomic scope" value="Bacteria"/>
</dbReference>
<reference evidence="3" key="2">
    <citation type="submission" date="2012-01" db="EMBL/GenBank/DDBJ databases">
        <title>Noncontiguous Finished sequence of chromosome of Saccharomonospora glauca K62.</title>
        <authorList>
            <consortium name="US DOE Joint Genome Institute"/>
            <person name="Lucas S."/>
            <person name="Han J."/>
            <person name="Lapidus A."/>
            <person name="Cheng J.-F."/>
            <person name="Goodwin L."/>
            <person name="Pitluck S."/>
            <person name="Peters L."/>
            <person name="Mikhailova N."/>
            <person name="Held B."/>
            <person name="Detter J.C."/>
            <person name="Han C."/>
            <person name="Tapia R."/>
            <person name="Land M."/>
            <person name="Hauser L."/>
            <person name="Kyrpides N."/>
            <person name="Ivanova N."/>
            <person name="Pagani I."/>
            <person name="Brambilla E.-M."/>
            <person name="Klenk H.-P."/>
            <person name="Woyke T."/>
        </authorList>
    </citation>
    <scope>NUCLEOTIDE SEQUENCE [LARGE SCALE GENOMIC DNA]</scope>
    <source>
        <strain evidence="3">K62</strain>
    </source>
</reference>
<evidence type="ECO:0000259" key="1">
    <source>
        <dbReference type="PROSITE" id="PS50902"/>
    </source>
</evidence>
<protein>
    <submittedName>
        <fullName evidence="2">Flavodoxin</fullName>
    </submittedName>
</protein>
<dbReference type="RefSeq" id="WP_005463913.1">
    <property type="nucleotide sequence ID" value="NZ_CM001484.1"/>
</dbReference>
<dbReference type="AlphaFoldDB" id="I1D1L8"/>